<evidence type="ECO:0000256" key="6">
    <source>
        <dbReference type="ARBA" id="ARBA00022670"/>
    </source>
</evidence>
<dbReference type="Pfam" id="PF17900">
    <property type="entry name" value="Peptidase_M1_N"/>
    <property type="match status" value="1"/>
</dbReference>
<dbReference type="GO" id="GO:0016285">
    <property type="term" value="F:alanyl aminopeptidase activity"/>
    <property type="evidence" value="ECO:0007669"/>
    <property type="project" value="UniProtKB-EC"/>
</dbReference>
<dbReference type="EMBL" id="FNFB01000002">
    <property type="protein sequence ID" value="SDJ66377.1"/>
    <property type="molecule type" value="Genomic_DNA"/>
</dbReference>
<evidence type="ECO:0000256" key="3">
    <source>
        <dbReference type="ARBA" id="ARBA00010136"/>
    </source>
</evidence>
<sequence>MNTSRPELTGGNSTETREPMSPRNIRGAACAAALSLLTVAQLAHPALAATGRSAEAKPSAGARGIGDPYFPGQGNGGIDVRHYDITFAYDPATKVMDATTKVLVRATQNLDRFNLDFRGPKISSVTVDSRRASYRRDGQELVVTPRTKLRKGRTFTVEVKYKGTPPVIKDPDGSLEGWIPTKDGAFVPGEPQGAPAWFPGNDHPTDKATFTFHVTVPKGITAVGNGRLVSQRTSHGRTTFVWSENEPMATYLATVTLGKFDVKRSRIGGLPVYVAVDPALAAKSKAAVDELPDIIRYYSSVFGRYPFSTVGAIVDDAPNVGYALESQTKPIFSSAPSKETMAHELAHQWFGDDVSPRRWSDIWLNEGWATYAQWMWSAHNGGPSPQKVFDSKDNYGRPASDAFWQVVTANPGTKDMFGDVPYNRGAMTLQALRRKIGDRAFFRLAKEWLSKYRYSDASTKDFTRLAERVSHKNLDKFFQVWLYQKGKPTKW</sequence>
<gene>
    <name evidence="16" type="ORF">SAMN05421874_102614</name>
</gene>
<dbReference type="InterPro" id="IPR001930">
    <property type="entry name" value="Peptidase_M1"/>
</dbReference>
<dbReference type="PRINTS" id="PR00756">
    <property type="entry name" value="ALADIPTASE"/>
</dbReference>
<keyword evidence="8" id="KW-0378">Hydrolase</keyword>
<keyword evidence="6" id="KW-0645">Protease</keyword>
<evidence type="ECO:0000256" key="11">
    <source>
        <dbReference type="ARBA" id="ARBA00029811"/>
    </source>
</evidence>
<keyword evidence="9" id="KW-0862">Zinc</keyword>
<dbReference type="InterPro" id="IPR014782">
    <property type="entry name" value="Peptidase_M1_dom"/>
</dbReference>
<evidence type="ECO:0000256" key="5">
    <source>
        <dbReference type="ARBA" id="ARBA00015611"/>
    </source>
</evidence>
<dbReference type="Gene3D" id="1.10.390.10">
    <property type="entry name" value="Neutral Protease Domain 2"/>
    <property type="match status" value="1"/>
</dbReference>
<evidence type="ECO:0000256" key="7">
    <source>
        <dbReference type="ARBA" id="ARBA00022723"/>
    </source>
</evidence>
<dbReference type="GO" id="GO:0008237">
    <property type="term" value="F:metallopeptidase activity"/>
    <property type="evidence" value="ECO:0007669"/>
    <property type="project" value="UniProtKB-KW"/>
</dbReference>
<feature type="domain" description="Aminopeptidase N-like N-terminal" evidence="15">
    <location>
        <begin position="82"/>
        <end position="252"/>
    </location>
</feature>
<feature type="region of interest" description="Disordered" evidence="13">
    <location>
        <begin position="1"/>
        <end position="22"/>
    </location>
</feature>
<keyword evidence="17" id="KW-1185">Reference proteome</keyword>
<dbReference type="CDD" id="cd09603">
    <property type="entry name" value="M1_APN_like"/>
    <property type="match status" value="1"/>
</dbReference>
<dbReference type="STRING" id="683260.SAMN05421874_102614"/>
<feature type="domain" description="Peptidase M1 membrane alanine aminopeptidase" evidence="14">
    <location>
        <begin position="337"/>
        <end position="481"/>
    </location>
</feature>
<dbReference type="Proteomes" id="UP000198683">
    <property type="component" value="Unassembled WGS sequence"/>
</dbReference>
<dbReference type="GO" id="GO:0006508">
    <property type="term" value="P:proteolysis"/>
    <property type="evidence" value="ECO:0007669"/>
    <property type="project" value="UniProtKB-KW"/>
</dbReference>
<evidence type="ECO:0000313" key="16">
    <source>
        <dbReference type="EMBL" id="SDJ66377.1"/>
    </source>
</evidence>
<name>A0A1G8VKF0_9ACTN</name>
<organism evidence="16 17">
    <name type="scientific">Nonomuraea maritima</name>
    <dbReference type="NCBI Taxonomy" id="683260"/>
    <lineage>
        <taxon>Bacteria</taxon>
        <taxon>Bacillati</taxon>
        <taxon>Actinomycetota</taxon>
        <taxon>Actinomycetes</taxon>
        <taxon>Streptosporangiales</taxon>
        <taxon>Streptosporangiaceae</taxon>
        <taxon>Nonomuraea</taxon>
    </lineage>
</organism>
<dbReference type="AlphaFoldDB" id="A0A1G8VKF0"/>
<evidence type="ECO:0000313" key="17">
    <source>
        <dbReference type="Proteomes" id="UP000198683"/>
    </source>
</evidence>
<evidence type="ECO:0000256" key="13">
    <source>
        <dbReference type="SAM" id="MobiDB-lite"/>
    </source>
</evidence>
<dbReference type="Gene3D" id="2.60.40.1730">
    <property type="entry name" value="tricorn interacting facor f3 domain"/>
    <property type="match status" value="1"/>
</dbReference>
<comment type="cofactor">
    <cofactor evidence="2">
        <name>Zn(2+)</name>
        <dbReference type="ChEBI" id="CHEBI:29105"/>
    </cofactor>
</comment>
<keyword evidence="7" id="KW-0479">Metal-binding</keyword>
<evidence type="ECO:0000256" key="8">
    <source>
        <dbReference type="ARBA" id="ARBA00022801"/>
    </source>
</evidence>
<evidence type="ECO:0000256" key="10">
    <source>
        <dbReference type="ARBA" id="ARBA00023049"/>
    </source>
</evidence>
<evidence type="ECO:0000256" key="4">
    <source>
        <dbReference type="ARBA" id="ARBA00012564"/>
    </source>
</evidence>
<dbReference type="Pfam" id="PF01433">
    <property type="entry name" value="Peptidase_M1"/>
    <property type="match status" value="1"/>
</dbReference>
<comment type="similarity">
    <text evidence="3">Belongs to the peptidase M1 family.</text>
</comment>
<evidence type="ECO:0000259" key="14">
    <source>
        <dbReference type="Pfam" id="PF01433"/>
    </source>
</evidence>
<dbReference type="PANTHER" id="PTHR11533">
    <property type="entry name" value="PROTEASE M1 ZINC METALLOPROTEASE"/>
    <property type="match status" value="1"/>
</dbReference>
<dbReference type="InterPro" id="IPR050344">
    <property type="entry name" value="Peptidase_M1_aminopeptidases"/>
</dbReference>
<proteinExistence type="inferred from homology"/>
<evidence type="ECO:0000256" key="9">
    <source>
        <dbReference type="ARBA" id="ARBA00022833"/>
    </source>
</evidence>
<evidence type="ECO:0000256" key="1">
    <source>
        <dbReference type="ARBA" id="ARBA00000098"/>
    </source>
</evidence>
<accession>A0A1G8VKF0</accession>
<keyword evidence="10" id="KW-0482">Metalloprotease</keyword>
<dbReference type="SUPFAM" id="SSF63737">
    <property type="entry name" value="Leukotriene A4 hydrolase N-terminal domain"/>
    <property type="match status" value="1"/>
</dbReference>
<dbReference type="SUPFAM" id="SSF55486">
    <property type="entry name" value="Metalloproteases ('zincins'), catalytic domain"/>
    <property type="match status" value="1"/>
</dbReference>
<dbReference type="InterPro" id="IPR027268">
    <property type="entry name" value="Peptidase_M4/M1_CTD_sf"/>
</dbReference>
<dbReference type="GO" id="GO:0008270">
    <property type="term" value="F:zinc ion binding"/>
    <property type="evidence" value="ECO:0007669"/>
    <property type="project" value="InterPro"/>
</dbReference>
<dbReference type="EC" id="3.4.11.2" evidence="4"/>
<evidence type="ECO:0000256" key="2">
    <source>
        <dbReference type="ARBA" id="ARBA00001947"/>
    </source>
</evidence>
<dbReference type="InterPro" id="IPR045357">
    <property type="entry name" value="Aminopeptidase_N-like_N"/>
</dbReference>
<dbReference type="PANTHER" id="PTHR11533:SF297">
    <property type="entry name" value="AMINOPEPTIDASE N"/>
    <property type="match status" value="1"/>
</dbReference>
<comment type="catalytic activity">
    <reaction evidence="1">
        <text>Release of an N-terminal amino acid, Xaa-|-Yaa- from a peptide, amide or arylamide. Xaa is preferably Ala, but may be most amino acids including Pro (slow action). When a terminal hydrophobic residue is followed by a prolyl residue, the two may be released as an intact Xaa-Pro dipeptide.</text>
        <dbReference type="EC" id="3.4.11.2"/>
    </reaction>
</comment>
<reference evidence="16 17" key="1">
    <citation type="submission" date="2016-10" db="EMBL/GenBank/DDBJ databases">
        <authorList>
            <person name="de Groot N.N."/>
        </authorList>
    </citation>
    <scope>NUCLEOTIDE SEQUENCE [LARGE SCALE GENOMIC DNA]</scope>
    <source>
        <strain evidence="16 17">CGMCC 4.5681</strain>
    </source>
</reference>
<evidence type="ECO:0000259" key="15">
    <source>
        <dbReference type="Pfam" id="PF17900"/>
    </source>
</evidence>
<protein>
    <recommendedName>
        <fullName evidence="5">Aminopeptidase N</fullName>
        <ecNumber evidence="4">3.4.11.2</ecNumber>
    </recommendedName>
    <alternativeName>
        <fullName evidence="11">Alanine aminopeptidase</fullName>
    </alternativeName>
    <alternativeName>
        <fullName evidence="12">Lysyl aminopeptidase</fullName>
    </alternativeName>
</protein>
<evidence type="ECO:0000256" key="12">
    <source>
        <dbReference type="ARBA" id="ARBA00031533"/>
    </source>
</evidence>
<feature type="compositionally biased region" description="Polar residues" evidence="13">
    <location>
        <begin position="1"/>
        <end position="14"/>
    </location>
</feature>
<dbReference type="InterPro" id="IPR042097">
    <property type="entry name" value="Aminopeptidase_N-like_N_sf"/>
</dbReference>